<feature type="transmembrane region" description="Helical" evidence="1">
    <location>
        <begin position="203"/>
        <end position="224"/>
    </location>
</feature>
<keyword evidence="1" id="KW-0472">Membrane</keyword>
<proteinExistence type="predicted"/>
<reference evidence="3" key="1">
    <citation type="journal article" date="2023" name="Int. J. Syst. Evol. Microbiol.">
        <title>&lt;i&gt;Shewanella septentrionalis&lt;/i&gt; sp. nov. and &lt;i&gt;Shewanella holmiensis&lt;/i&gt; sp. nov., isolated from Baltic Sea water and sediments.</title>
        <authorList>
            <person name="Martin-Rodriguez A.J."/>
            <person name="Thorell K."/>
            <person name="Joffre E."/>
            <person name="Jensie-Markopoulos S."/>
            <person name="Moore E.R.B."/>
            <person name="Sjoling A."/>
        </authorList>
    </citation>
    <scope>NUCLEOTIDE SEQUENCE</scope>
    <source>
        <strain evidence="3">SP1S2-7</strain>
    </source>
</reference>
<dbReference type="EMBL" id="JAMTCD010000003">
    <property type="protein sequence ID" value="MCT7940910.1"/>
    <property type="molecule type" value="Genomic_DNA"/>
</dbReference>
<feature type="transmembrane region" description="Helical" evidence="1">
    <location>
        <begin position="64"/>
        <end position="84"/>
    </location>
</feature>
<dbReference type="PANTHER" id="PTHR34473">
    <property type="entry name" value="UPF0699 TRANSMEMBRANE PROTEIN YDBS"/>
    <property type="match status" value="1"/>
</dbReference>
<gene>
    <name evidence="3" type="ORF">NE535_03730</name>
</gene>
<organism evidence="3 4">
    <name type="scientific">Shewanella holmiensis</name>
    <dbReference type="NCBI Taxonomy" id="2952222"/>
    <lineage>
        <taxon>Bacteria</taxon>
        <taxon>Pseudomonadati</taxon>
        <taxon>Pseudomonadota</taxon>
        <taxon>Gammaproteobacteria</taxon>
        <taxon>Alteromonadales</taxon>
        <taxon>Shewanellaceae</taxon>
        <taxon>Shewanella</taxon>
    </lineage>
</organism>
<sequence length="526" mass="60452">MNDLQPQEPDTQKNAIPCALLTDWQALSPWSILSFVMTSLRSIFTNGYALVPIFYAGWTNDISLFWIIDGAAILIGLLTTFAFIQWRKFRYRVKVNQLDVKRGLFFTKKDEIPLNRIQNIRFEQPFYFKPLNLAVLVIETAGSSKDEARLSAINAQHAHVLKQQLLQLQHEDVESSQLKQNENTPHQSLALTQPIITRSLKELILFGFYQNNFIWFAIIAGPIAGQIEWEKIVQSALFQQLITWVNHTTHESFILQLVLFVGLFIAGYVLFSAISIIASVLKYYPYTLDKRQQTLQRSGGIIAHQQDALAIKRIQVIHFHQPLLARVVNRWTLYLKQVKGNEVEEKTKQHMLIPAVKPNEIEQIFHPLSSLSQTPIRLPEGYMPINIAWLYKRIWLPFIPFTALSVLALLTPLPIDKALIEVALVAALIVCALLFVRFKRWGYFLQHDAVWQHSGLFGKHWKRIPFEKIQHVKIIQTHAQKKKQLAYIELGLASGAIVLPYIAIDTANLIAARAFNTISPHYKQWI</sequence>
<dbReference type="Pfam" id="PF03703">
    <property type="entry name" value="bPH_2"/>
    <property type="match status" value="2"/>
</dbReference>
<keyword evidence="1" id="KW-1133">Transmembrane helix</keyword>
<dbReference type="InterPro" id="IPR005182">
    <property type="entry name" value="YdbS-like_PH"/>
</dbReference>
<evidence type="ECO:0000313" key="3">
    <source>
        <dbReference type="EMBL" id="MCT7940910.1"/>
    </source>
</evidence>
<feature type="transmembrane region" description="Helical" evidence="1">
    <location>
        <begin position="418"/>
        <end position="436"/>
    </location>
</feature>
<feature type="domain" description="YdbS-like PH" evidence="2">
    <location>
        <begin position="86"/>
        <end position="164"/>
    </location>
</feature>
<feature type="domain" description="YdbS-like PH" evidence="2">
    <location>
        <begin position="439"/>
        <end position="510"/>
    </location>
</feature>
<comment type="caution">
    <text evidence="3">The sequence shown here is derived from an EMBL/GenBank/DDBJ whole genome shotgun (WGS) entry which is preliminary data.</text>
</comment>
<feature type="transmembrane region" description="Helical" evidence="1">
    <location>
        <begin position="485"/>
        <end position="504"/>
    </location>
</feature>
<keyword evidence="4" id="KW-1185">Reference proteome</keyword>
<dbReference type="PIRSF" id="PIRSF026631">
    <property type="entry name" value="UCP026631"/>
    <property type="match status" value="1"/>
</dbReference>
<feature type="transmembrane region" description="Helical" evidence="1">
    <location>
        <begin position="394"/>
        <end position="412"/>
    </location>
</feature>
<dbReference type="Proteomes" id="UP001155546">
    <property type="component" value="Unassembled WGS sequence"/>
</dbReference>
<evidence type="ECO:0000259" key="2">
    <source>
        <dbReference type="Pfam" id="PF03703"/>
    </source>
</evidence>
<feature type="transmembrane region" description="Helical" evidence="1">
    <location>
        <begin position="253"/>
        <end position="281"/>
    </location>
</feature>
<dbReference type="InterPro" id="IPR014529">
    <property type="entry name" value="UCP026631"/>
</dbReference>
<keyword evidence="1" id="KW-0812">Transmembrane</keyword>
<dbReference type="RefSeq" id="WP_261297345.1">
    <property type="nucleotide sequence ID" value="NZ_JAMTCD010000003.1"/>
</dbReference>
<evidence type="ECO:0000313" key="4">
    <source>
        <dbReference type="Proteomes" id="UP001155546"/>
    </source>
</evidence>
<dbReference type="PANTHER" id="PTHR34473:SF2">
    <property type="entry name" value="UPF0699 TRANSMEMBRANE PROTEIN YDBT"/>
    <property type="match status" value="1"/>
</dbReference>
<protein>
    <submittedName>
        <fullName evidence="3">PH domain-containing protein</fullName>
    </submittedName>
</protein>
<name>A0A9X3ATW3_9GAMM</name>
<dbReference type="AlphaFoldDB" id="A0A9X3ATW3"/>
<evidence type="ECO:0000256" key="1">
    <source>
        <dbReference type="SAM" id="Phobius"/>
    </source>
</evidence>
<accession>A0A9X3ATW3</accession>